<dbReference type="Proteomes" id="UP000234331">
    <property type="component" value="Unassembled WGS sequence"/>
</dbReference>
<dbReference type="EMBL" id="FZMO01000199">
    <property type="protein sequence ID" value="SNQ48769.1"/>
    <property type="molecule type" value="Genomic_DNA"/>
</dbReference>
<keyword evidence="2" id="KW-1185">Reference proteome</keyword>
<protein>
    <submittedName>
        <fullName evidence="1">Uncharacterized protein</fullName>
    </submittedName>
</protein>
<organism evidence="1 2">
    <name type="scientific">Frankia canadensis</name>
    <dbReference type="NCBI Taxonomy" id="1836972"/>
    <lineage>
        <taxon>Bacteria</taxon>
        <taxon>Bacillati</taxon>
        <taxon>Actinomycetota</taxon>
        <taxon>Actinomycetes</taxon>
        <taxon>Frankiales</taxon>
        <taxon>Frankiaceae</taxon>
        <taxon>Frankia</taxon>
    </lineage>
</organism>
<sequence>MTAPSGDEPPSADTAVARVHELLRLVIDLQERAQRAAADRLHDGPMQEFTAILLELASVRRRLPAGPAERVLAVENRLRLTTVGLQAPSVFRLAHDARAALIAGLTQRVDGLLVDRLDTELRVEAHPPTLTEVAVVLGAVQLLLTAGSPHRRGEHAWLSAESGPDGLALRLRVRPPGPRPGSAADQDPAPAALLRPLADLIGATVTDDPATTTWSAALHVPRPPRPAAGR</sequence>
<dbReference type="AlphaFoldDB" id="A0A2I2KT04"/>
<gene>
    <name evidence="1" type="ORF">FRACA_2780004</name>
</gene>
<proteinExistence type="predicted"/>
<name>A0A2I2KT04_9ACTN</name>
<reference evidence="1 2" key="1">
    <citation type="submission" date="2017-06" db="EMBL/GenBank/DDBJ databases">
        <authorList>
            <person name="Kim H.J."/>
            <person name="Triplett B.A."/>
        </authorList>
    </citation>
    <scope>NUCLEOTIDE SEQUENCE [LARGE SCALE GENOMIC DNA]</scope>
    <source>
        <strain evidence="1">FRACA_ARgP5</strain>
    </source>
</reference>
<dbReference type="OrthoDB" id="5243952at2"/>
<evidence type="ECO:0000313" key="1">
    <source>
        <dbReference type="EMBL" id="SNQ48769.1"/>
    </source>
</evidence>
<evidence type="ECO:0000313" key="2">
    <source>
        <dbReference type="Proteomes" id="UP000234331"/>
    </source>
</evidence>
<accession>A0A2I2KT04</accession>
<dbReference type="RefSeq" id="WP_101832393.1">
    <property type="nucleotide sequence ID" value="NZ_FZMO01000199.1"/>
</dbReference>